<comment type="caution">
    <text evidence="1">The sequence shown here is derived from an EMBL/GenBank/DDBJ whole genome shotgun (WGS) entry which is preliminary data.</text>
</comment>
<dbReference type="InterPro" id="IPR009497">
    <property type="entry name" value="Regulator_protein_PHA-1"/>
</dbReference>
<accession>A0A2G5UUF3</accession>
<dbReference type="Proteomes" id="UP000230233">
    <property type="component" value="Chromosome III"/>
</dbReference>
<name>A0A2G5UUF3_9PELO</name>
<dbReference type="OrthoDB" id="10299988at2759"/>
<gene>
    <name evidence="1" type="primary">Cnig_chr_III.g9885</name>
    <name evidence="1" type="ORF">B9Z55_009885</name>
</gene>
<organism evidence="1 2">
    <name type="scientific">Caenorhabditis nigoni</name>
    <dbReference type="NCBI Taxonomy" id="1611254"/>
    <lineage>
        <taxon>Eukaryota</taxon>
        <taxon>Metazoa</taxon>
        <taxon>Ecdysozoa</taxon>
        <taxon>Nematoda</taxon>
        <taxon>Chromadorea</taxon>
        <taxon>Rhabditida</taxon>
        <taxon>Rhabditina</taxon>
        <taxon>Rhabditomorpha</taxon>
        <taxon>Rhabditoidea</taxon>
        <taxon>Rhabditidae</taxon>
        <taxon>Peloderinae</taxon>
        <taxon>Caenorhabditis</taxon>
    </lineage>
</organism>
<protein>
    <submittedName>
        <fullName evidence="1">Uncharacterized protein</fullName>
    </submittedName>
</protein>
<sequence>MSSPEAHQTASDNVFRNKILIGKILKNLDPDKEYFKLLPLRLITKTFDCEILKLIKNKCKHIEYIIDNDGYYFLNGQNVRQGRILEGFRFLRNVAEVDIVSVELDISGFSVRFHEEFMETLILKNKEPVRFFTSKNDGFCHYTPGPVCLPCRQLAAICHEYGPMTMDVLLNSFKESHNFKKLKITDFLIQQIAKECVKSTETRDQCLSVMRSMITPNISCDKLFITLFFLDWNIGDAPHTQPKEVLEEVMRKWHPRTIQLEFIRNPYRNISAEWRLFPLRGFTRFSFFKDLHDFQTLQESSSTVEEVIVECPKLETMDETQGIEPSLFLYESLLQTFPSAHDIFVAQYLRYKVDIFLRDFLYIMVDTVWEQFSKNKPTLFLRLEYWRFAPSDDILIDFERPANEFEVSLASAEVDQKFKNWRNVLEYRDPESIRQSITMRHKLSNLEFHFELVHSKMAYELIKENPRTELQKRIYNELFKD</sequence>
<dbReference type="EMBL" id="PDUG01000003">
    <property type="protein sequence ID" value="PIC42991.1"/>
    <property type="molecule type" value="Genomic_DNA"/>
</dbReference>
<keyword evidence="2" id="KW-1185">Reference proteome</keyword>
<dbReference type="AlphaFoldDB" id="A0A2G5UUF3"/>
<reference evidence="2" key="1">
    <citation type="submission" date="2017-10" db="EMBL/GenBank/DDBJ databases">
        <title>Rapid genome shrinkage in a self-fertile nematode reveals novel sperm competition proteins.</title>
        <authorList>
            <person name="Yin D."/>
            <person name="Schwarz E.M."/>
            <person name="Thomas C.G."/>
            <person name="Felde R.L."/>
            <person name="Korf I.F."/>
            <person name="Cutter A.D."/>
            <person name="Schartner C.M."/>
            <person name="Ralston E.J."/>
            <person name="Meyer B.J."/>
            <person name="Haag E.S."/>
        </authorList>
    </citation>
    <scope>NUCLEOTIDE SEQUENCE [LARGE SCALE GENOMIC DNA]</scope>
    <source>
        <strain evidence="2">JU1422</strain>
    </source>
</reference>
<dbReference type="Pfam" id="PF06542">
    <property type="entry name" value="PHA-1"/>
    <property type="match status" value="1"/>
</dbReference>
<evidence type="ECO:0000313" key="2">
    <source>
        <dbReference type="Proteomes" id="UP000230233"/>
    </source>
</evidence>
<evidence type="ECO:0000313" key="1">
    <source>
        <dbReference type="EMBL" id="PIC42991.1"/>
    </source>
</evidence>
<proteinExistence type="predicted"/>